<dbReference type="InterPro" id="IPR031768">
    <property type="entry name" value="CBM60_xylan-bd"/>
</dbReference>
<feature type="region of interest" description="Disordered" evidence="1">
    <location>
        <begin position="1"/>
        <end position="76"/>
    </location>
</feature>
<sequence>FTTAADFTRDPTFSLEAPGSSGTVIPPITEIPAHPGTTPADPVTLPSDPVTTPEHPTAPSDPAEGPATPLPPETAKGVPLSITLGAESWNGNPFAKVMVDGAVAFSGEIAASHASGGIAMVLGTVDPEQAHTVTVEFTNDAWGGSAATDRNLYVEDIRLGEVSSGQDGALLEDGLLTFQLRGTAPASDHAPVAATDQHPIEIGISGDAWGGSPRYDVLLDGSKVISGREATAAHGAGAAETIGIGADLSPGDHVLTVRFLNDASGGSAAADRNLYVDSVVVNGTDIHQQAVLTTNGDAVFHFSTAGEAAAVVDAAIAAVDHAIQPVVTDLGSSSIWLG</sequence>
<accession>A0ABT1XAG6</accession>
<evidence type="ECO:0000313" key="4">
    <source>
        <dbReference type="Proteomes" id="UP001524642"/>
    </source>
</evidence>
<dbReference type="RefSeq" id="WP_257718744.1">
    <property type="nucleotide sequence ID" value="NZ_JANJOU010000029.1"/>
</dbReference>
<feature type="domain" description="Carbohydrate binding module xylan-binding" evidence="2">
    <location>
        <begin position="200"/>
        <end position="290"/>
    </location>
</feature>
<proteinExistence type="predicted"/>
<gene>
    <name evidence="3" type="ORF">NRP21_23860</name>
</gene>
<evidence type="ECO:0000313" key="3">
    <source>
        <dbReference type="EMBL" id="MCR0985091.1"/>
    </source>
</evidence>
<evidence type="ECO:0000259" key="2">
    <source>
        <dbReference type="Pfam" id="PF16841"/>
    </source>
</evidence>
<organism evidence="3 4">
    <name type="scientific">Roseomonas populi</name>
    <dbReference type="NCBI Taxonomy" id="3121582"/>
    <lineage>
        <taxon>Bacteria</taxon>
        <taxon>Pseudomonadati</taxon>
        <taxon>Pseudomonadota</taxon>
        <taxon>Alphaproteobacteria</taxon>
        <taxon>Acetobacterales</taxon>
        <taxon>Roseomonadaceae</taxon>
        <taxon>Roseomonas</taxon>
    </lineage>
</organism>
<dbReference type="Pfam" id="PF16841">
    <property type="entry name" value="CBM60"/>
    <property type="match status" value="2"/>
</dbReference>
<dbReference type="Proteomes" id="UP001524642">
    <property type="component" value="Unassembled WGS sequence"/>
</dbReference>
<feature type="non-terminal residue" evidence="3">
    <location>
        <position position="1"/>
    </location>
</feature>
<evidence type="ECO:0000256" key="1">
    <source>
        <dbReference type="SAM" id="MobiDB-lite"/>
    </source>
</evidence>
<name>A0ABT1XAG6_9PROT</name>
<dbReference type="Gene3D" id="2.60.60.40">
    <property type="match status" value="2"/>
</dbReference>
<reference evidence="3 4" key="1">
    <citation type="submission" date="2022-06" db="EMBL/GenBank/DDBJ databases">
        <title>Roseomonas CN29.</title>
        <authorList>
            <person name="Cheng Y."/>
            <person name="He X."/>
        </authorList>
    </citation>
    <scope>NUCLEOTIDE SEQUENCE [LARGE SCALE GENOMIC DNA]</scope>
    <source>
        <strain evidence="3 4">CN29</strain>
    </source>
</reference>
<dbReference type="EMBL" id="JANJOU010000029">
    <property type="protein sequence ID" value="MCR0985091.1"/>
    <property type="molecule type" value="Genomic_DNA"/>
</dbReference>
<feature type="domain" description="Carbohydrate binding module xylan-binding" evidence="2">
    <location>
        <begin position="80"/>
        <end position="165"/>
    </location>
</feature>
<comment type="caution">
    <text evidence="3">The sequence shown here is derived from an EMBL/GenBank/DDBJ whole genome shotgun (WGS) entry which is preliminary data.</text>
</comment>
<keyword evidence="4" id="KW-1185">Reference proteome</keyword>
<protein>
    <recommendedName>
        <fullName evidence="2">Carbohydrate binding module xylan-binding domain-containing protein</fullName>
    </recommendedName>
</protein>